<comment type="similarity">
    <text evidence="2">Belongs to the endoribonuclease YbeY family.</text>
</comment>
<keyword evidence="7" id="KW-0862">Zinc</keyword>
<proteinExistence type="inferred from homology"/>
<organism evidence="8 9">
    <name type="scientific">Pyxicephalus adspersus</name>
    <name type="common">African bullfrog</name>
    <dbReference type="NCBI Taxonomy" id="30357"/>
    <lineage>
        <taxon>Eukaryota</taxon>
        <taxon>Metazoa</taxon>
        <taxon>Chordata</taxon>
        <taxon>Craniata</taxon>
        <taxon>Vertebrata</taxon>
        <taxon>Euteleostomi</taxon>
        <taxon>Amphibia</taxon>
        <taxon>Batrachia</taxon>
        <taxon>Anura</taxon>
        <taxon>Neobatrachia</taxon>
        <taxon>Ranoidea</taxon>
        <taxon>Pyxicephalidae</taxon>
        <taxon>Pyxicephalinae</taxon>
        <taxon>Pyxicephalus</taxon>
    </lineage>
</organism>
<evidence type="ECO:0000256" key="1">
    <source>
        <dbReference type="ARBA" id="ARBA00001947"/>
    </source>
</evidence>
<dbReference type="GO" id="GO:0004519">
    <property type="term" value="F:endonuclease activity"/>
    <property type="evidence" value="ECO:0007669"/>
    <property type="project" value="UniProtKB-KW"/>
</dbReference>
<reference evidence="8" key="1">
    <citation type="thesis" date="2020" institute="ProQuest LLC" country="789 East Eisenhower Parkway, Ann Arbor, MI, USA">
        <title>Comparative Genomics and Chromosome Evolution.</title>
        <authorList>
            <person name="Mudd A.B."/>
        </authorList>
    </citation>
    <scope>NUCLEOTIDE SEQUENCE</scope>
    <source>
        <strain evidence="8">1538</strain>
        <tissue evidence="8">Blood</tissue>
    </source>
</reference>
<sequence length="167" mass="19490">MSLLIRNLQHVVNLRRALLRKNLEISRSCLRVGNFDVGVICINDAKIRQLNKRYREKDTATDVLSFPFHEDLHPGFLPKPLFQDEYNLGDIYLGVEFIYRQCQQTQEDFHSVLTVTAVHGLCHLLGYTHDRLEDWRQMFEKENEVLWAINKATGSALKPLTTAHFDH</sequence>
<dbReference type="AlphaFoldDB" id="A0AAV3A914"/>
<name>A0AAV3A914_PYXAD</name>
<protein>
    <submittedName>
        <fullName evidence="8">Uncharacterized protein</fullName>
    </submittedName>
</protein>
<dbReference type="InterPro" id="IPR023091">
    <property type="entry name" value="MetalPrtase_cat_dom_sf_prd"/>
</dbReference>
<dbReference type="GO" id="GO:0046872">
    <property type="term" value="F:metal ion binding"/>
    <property type="evidence" value="ECO:0007669"/>
    <property type="project" value="UniProtKB-KW"/>
</dbReference>
<evidence type="ECO:0000256" key="7">
    <source>
        <dbReference type="ARBA" id="ARBA00022833"/>
    </source>
</evidence>
<evidence type="ECO:0000313" key="8">
    <source>
        <dbReference type="EMBL" id="DBA19920.1"/>
    </source>
</evidence>
<dbReference type="PANTHER" id="PTHR46986">
    <property type="entry name" value="ENDORIBONUCLEASE YBEY, CHLOROPLASTIC"/>
    <property type="match status" value="1"/>
</dbReference>
<dbReference type="InterPro" id="IPR002036">
    <property type="entry name" value="YbeY"/>
</dbReference>
<keyword evidence="3" id="KW-0540">Nuclease</keyword>
<dbReference type="Gene3D" id="3.40.390.30">
    <property type="entry name" value="Metalloproteases ('zincins'), catalytic domain"/>
    <property type="match status" value="1"/>
</dbReference>
<evidence type="ECO:0000256" key="5">
    <source>
        <dbReference type="ARBA" id="ARBA00022759"/>
    </source>
</evidence>
<keyword evidence="9" id="KW-1185">Reference proteome</keyword>
<evidence type="ECO:0000256" key="2">
    <source>
        <dbReference type="ARBA" id="ARBA00010875"/>
    </source>
</evidence>
<evidence type="ECO:0000256" key="4">
    <source>
        <dbReference type="ARBA" id="ARBA00022723"/>
    </source>
</evidence>
<dbReference type="HAMAP" id="MF_00009">
    <property type="entry name" value="Endoribonucl_YbeY"/>
    <property type="match status" value="1"/>
</dbReference>
<dbReference type="PANTHER" id="PTHR46986:SF1">
    <property type="entry name" value="ENDORIBONUCLEASE YBEY, CHLOROPLASTIC"/>
    <property type="match status" value="1"/>
</dbReference>
<accession>A0AAV3A914</accession>
<dbReference type="SUPFAM" id="SSF55486">
    <property type="entry name" value="Metalloproteases ('zincins'), catalytic domain"/>
    <property type="match status" value="1"/>
</dbReference>
<comment type="caution">
    <text evidence="8">The sequence shown here is derived from an EMBL/GenBank/DDBJ whole genome shotgun (WGS) entry which is preliminary data.</text>
</comment>
<evidence type="ECO:0000256" key="3">
    <source>
        <dbReference type="ARBA" id="ARBA00022722"/>
    </source>
</evidence>
<gene>
    <name evidence="8" type="ORF">GDO54_015676</name>
</gene>
<evidence type="ECO:0000313" key="9">
    <source>
        <dbReference type="Proteomes" id="UP001181693"/>
    </source>
</evidence>
<dbReference type="PROSITE" id="PS01306">
    <property type="entry name" value="UPF0054"/>
    <property type="match status" value="1"/>
</dbReference>
<dbReference type="Pfam" id="PF02130">
    <property type="entry name" value="YbeY"/>
    <property type="match status" value="1"/>
</dbReference>
<dbReference type="GO" id="GO:0004222">
    <property type="term" value="F:metalloendopeptidase activity"/>
    <property type="evidence" value="ECO:0007669"/>
    <property type="project" value="InterPro"/>
</dbReference>
<keyword evidence="6" id="KW-0378">Hydrolase</keyword>
<dbReference type="InterPro" id="IPR020549">
    <property type="entry name" value="YbeY_CS"/>
</dbReference>
<dbReference type="Proteomes" id="UP001181693">
    <property type="component" value="Unassembled WGS sequence"/>
</dbReference>
<keyword evidence="5" id="KW-0255">Endonuclease</keyword>
<dbReference type="GO" id="GO:0006364">
    <property type="term" value="P:rRNA processing"/>
    <property type="evidence" value="ECO:0007669"/>
    <property type="project" value="InterPro"/>
</dbReference>
<dbReference type="EMBL" id="DYDO01000008">
    <property type="protein sequence ID" value="DBA19920.1"/>
    <property type="molecule type" value="Genomic_DNA"/>
</dbReference>
<evidence type="ECO:0000256" key="6">
    <source>
        <dbReference type="ARBA" id="ARBA00022801"/>
    </source>
</evidence>
<keyword evidence="4" id="KW-0479">Metal-binding</keyword>
<comment type="cofactor">
    <cofactor evidence="1">
        <name>Zn(2+)</name>
        <dbReference type="ChEBI" id="CHEBI:29105"/>
    </cofactor>
</comment>
<dbReference type="NCBIfam" id="TIGR00043">
    <property type="entry name" value="rRNA maturation RNase YbeY"/>
    <property type="match status" value="1"/>
</dbReference>